<comment type="caution">
    <text evidence="1">The sequence shown here is derived from an EMBL/GenBank/DDBJ whole genome shotgun (WGS) entry which is preliminary data.</text>
</comment>
<protein>
    <submittedName>
        <fullName evidence="1">Uncharacterized protein</fullName>
    </submittedName>
</protein>
<evidence type="ECO:0000313" key="1">
    <source>
        <dbReference type="EMBL" id="MBK9719777.1"/>
    </source>
</evidence>
<sequence length="147" mass="16440">MEKISGPGNLSFENVNNPQSKVTASVKGTYLAEWSIQIADCKYADEIKLNFGQLETERPKTKPKIIKMDGGQQIRVVPSGSTFQLDESIKLLPPYNCQWISVDGRIIGRFTVQQLKSEIQAPQTSGMYILLIDSNGNSEKIKYQVTK</sequence>
<dbReference type="Proteomes" id="UP000808349">
    <property type="component" value="Unassembled WGS sequence"/>
</dbReference>
<proteinExistence type="predicted"/>
<organism evidence="1 2">
    <name type="scientific">Candidatus Defluviibacterium haderslevense</name>
    <dbReference type="NCBI Taxonomy" id="2981993"/>
    <lineage>
        <taxon>Bacteria</taxon>
        <taxon>Pseudomonadati</taxon>
        <taxon>Bacteroidota</taxon>
        <taxon>Saprospiria</taxon>
        <taxon>Saprospirales</taxon>
        <taxon>Saprospiraceae</taxon>
        <taxon>Candidatus Defluviibacterium</taxon>
    </lineage>
</organism>
<dbReference type="AlphaFoldDB" id="A0A9D7SBV6"/>
<dbReference type="EMBL" id="JADKFW010000021">
    <property type="protein sequence ID" value="MBK9719777.1"/>
    <property type="molecule type" value="Genomic_DNA"/>
</dbReference>
<evidence type="ECO:0000313" key="2">
    <source>
        <dbReference type="Proteomes" id="UP000808349"/>
    </source>
</evidence>
<gene>
    <name evidence="1" type="ORF">IPO85_20130</name>
</gene>
<name>A0A9D7SBV6_9BACT</name>
<accession>A0A9D7SBV6</accession>
<reference evidence="1 2" key="1">
    <citation type="submission" date="2020-10" db="EMBL/GenBank/DDBJ databases">
        <title>Connecting structure to function with the recovery of over 1000 high-quality activated sludge metagenome-assembled genomes encoding full-length rRNA genes using long-read sequencing.</title>
        <authorList>
            <person name="Singleton C.M."/>
            <person name="Petriglieri F."/>
            <person name="Kristensen J.M."/>
            <person name="Kirkegaard R.H."/>
            <person name="Michaelsen T.Y."/>
            <person name="Andersen M.H."/>
            <person name="Karst S.M."/>
            <person name="Dueholm M.S."/>
            <person name="Nielsen P.H."/>
            <person name="Albertsen M."/>
        </authorList>
    </citation>
    <scope>NUCLEOTIDE SEQUENCE [LARGE SCALE GENOMIC DNA]</scope>
    <source>
        <strain evidence="1">Ribe_18-Q3-R11-54_BAT3C.373</strain>
    </source>
</reference>